<organism evidence="9 10">
    <name type="scientific">Commensalibacter oyaizuii</name>
    <dbReference type="NCBI Taxonomy" id="3043873"/>
    <lineage>
        <taxon>Bacteria</taxon>
        <taxon>Pseudomonadati</taxon>
        <taxon>Pseudomonadota</taxon>
        <taxon>Alphaproteobacteria</taxon>
        <taxon>Acetobacterales</taxon>
        <taxon>Acetobacteraceae</taxon>
    </lineage>
</organism>
<proteinExistence type="inferred from homology"/>
<evidence type="ECO:0000256" key="5">
    <source>
        <dbReference type="ARBA" id="ARBA00045658"/>
    </source>
</evidence>
<dbReference type="InterPro" id="IPR003495">
    <property type="entry name" value="CobW/HypB/UreG_nucleotide-bd"/>
</dbReference>
<feature type="domain" description="CobW C-terminal" evidence="8">
    <location>
        <begin position="227"/>
        <end position="319"/>
    </location>
</feature>
<keyword evidence="2" id="KW-0378">Hydrolase</keyword>
<dbReference type="InterPro" id="IPR011629">
    <property type="entry name" value="CobW-like_C"/>
</dbReference>
<dbReference type="RefSeq" id="WP_281447076.1">
    <property type="nucleotide sequence ID" value="NZ_JASBAO010000001.1"/>
</dbReference>
<evidence type="ECO:0000259" key="8">
    <source>
        <dbReference type="Pfam" id="PF07683"/>
    </source>
</evidence>
<dbReference type="InterPro" id="IPR027417">
    <property type="entry name" value="P-loop_NTPase"/>
</dbReference>
<keyword evidence="3" id="KW-0143">Chaperone</keyword>
<dbReference type="Gene3D" id="3.30.1220.10">
    <property type="entry name" value="CobW-like, C-terminal domain"/>
    <property type="match status" value="1"/>
</dbReference>
<comment type="catalytic activity">
    <reaction evidence="6">
        <text>GTP + H2O = GDP + phosphate + H(+)</text>
        <dbReference type="Rhea" id="RHEA:19669"/>
        <dbReference type="ChEBI" id="CHEBI:15377"/>
        <dbReference type="ChEBI" id="CHEBI:15378"/>
        <dbReference type="ChEBI" id="CHEBI:37565"/>
        <dbReference type="ChEBI" id="CHEBI:43474"/>
        <dbReference type="ChEBI" id="CHEBI:58189"/>
    </reaction>
    <physiologicalReaction direction="left-to-right" evidence="6">
        <dbReference type="Rhea" id="RHEA:19670"/>
    </physiologicalReaction>
</comment>
<protein>
    <submittedName>
        <fullName evidence="9">GTP-binding protein</fullName>
    </submittedName>
</protein>
<reference evidence="9" key="1">
    <citation type="submission" date="2023-05" db="EMBL/GenBank/DDBJ databases">
        <title>Whole genome sequence of Commensalibacter sp.</title>
        <authorList>
            <person name="Charoenyingcharoen P."/>
            <person name="Yukphan P."/>
        </authorList>
    </citation>
    <scope>NUCLEOTIDE SEQUENCE</scope>
    <source>
        <strain evidence="9">TBRC 16381</strain>
    </source>
</reference>
<dbReference type="SUPFAM" id="SSF52540">
    <property type="entry name" value="P-loop containing nucleoside triphosphate hydrolases"/>
    <property type="match status" value="1"/>
</dbReference>
<dbReference type="CDD" id="cd03112">
    <property type="entry name" value="CobW-like"/>
    <property type="match status" value="1"/>
</dbReference>
<dbReference type="Proteomes" id="UP001431634">
    <property type="component" value="Unassembled WGS sequence"/>
</dbReference>
<dbReference type="PANTHER" id="PTHR13748:SF62">
    <property type="entry name" value="COBW DOMAIN-CONTAINING PROTEIN"/>
    <property type="match status" value="1"/>
</dbReference>
<dbReference type="InterPro" id="IPR051316">
    <property type="entry name" value="Zinc-reg_GTPase_activator"/>
</dbReference>
<feature type="domain" description="CobW/HypB/UreG nucleotide-binding" evidence="7">
    <location>
        <begin position="5"/>
        <end position="184"/>
    </location>
</feature>
<dbReference type="InterPro" id="IPR036627">
    <property type="entry name" value="CobW-likC_sf"/>
</dbReference>
<evidence type="ECO:0000256" key="4">
    <source>
        <dbReference type="ARBA" id="ARBA00034320"/>
    </source>
</evidence>
<evidence type="ECO:0000256" key="6">
    <source>
        <dbReference type="ARBA" id="ARBA00049117"/>
    </source>
</evidence>
<dbReference type="Pfam" id="PF02492">
    <property type="entry name" value="cobW"/>
    <property type="match status" value="1"/>
</dbReference>
<dbReference type="Gene3D" id="3.40.50.300">
    <property type="entry name" value="P-loop containing nucleotide triphosphate hydrolases"/>
    <property type="match status" value="1"/>
</dbReference>
<keyword evidence="10" id="KW-1185">Reference proteome</keyword>
<dbReference type="EMBL" id="JASBAO010000001">
    <property type="protein sequence ID" value="MDI2089910.1"/>
    <property type="molecule type" value="Genomic_DNA"/>
</dbReference>
<comment type="similarity">
    <text evidence="4">Belongs to the SIMIBI class G3E GTPase family. ZNG1 subfamily.</text>
</comment>
<comment type="caution">
    <text evidence="9">The sequence shown here is derived from an EMBL/GenBank/DDBJ whole genome shotgun (WGS) entry which is preliminary data.</text>
</comment>
<sequence length="320" mass="36323">MSSIPVFLLTGFLGAGKTTLLNYILHHQTMNKIAVIKNEYGNGNTDAQFLSHHGDIHITTLKNGCICCNSNAELSFTLFELLEQKDKKLLDFDLLIIECTGIADPGPIIKVFLTHDLFSERFTLRGVITLIDAVNIAYQLKHFNVVQAQIGYADLLLISKSDLLSYDASSLLTQLHNMNQKAAIYSIIHGNIDLNLIYNLDGFSLTPPSKPTLSFKIDDHEDHKVDVRSFTITRYDPFEINAISSLMERILTTFNQQLLRYKGILYIKNHSEKLLLQGVQQIYNSTWGQEWKSTETPYSEIVFIGIQLPEEEFKCAFQKL</sequence>
<evidence type="ECO:0000313" key="10">
    <source>
        <dbReference type="Proteomes" id="UP001431634"/>
    </source>
</evidence>
<dbReference type="SUPFAM" id="SSF90002">
    <property type="entry name" value="Hypothetical protein YjiA, C-terminal domain"/>
    <property type="match status" value="1"/>
</dbReference>
<name>A0ABT6PYH2_9PROT</name>
<evidence type="ECO:0000256" key="2">
    <source>
        <dbReference type="ARBA" id="ARBA00022801"/>
    </source>
</evidence>
<accession>A0ABT6PYH2</accession>
<dbReference type="Pfam" id="PF07683">
    <property type="entry name" value="CobW_C"/>
    <property type="match status" value="1"/>
</dbReference>
<gene>
    <name evidence="9" type="ORF">QJV27_00715</name>
</gene>
<keyword evidence="1" id="KW-0547">Nucleotide-binding</keyword>
<dbReference type="PANTHER" id="PTHR13748">
    <property type="entry name" value="COBW-RELATED"/>
    <property type="match status" value="1"/>
</dbReference>
<evidence type="ECO:0000256" key="1">
    <source>
        <dbReference type="ARBA" id="ARBA00022741"/>
    </source>
</evidence>
<evidence type="ECO:0000259" key="7">
    <source>
        <dbReference type="Pfam" id="PF02492"/>
    </source>
</evidence>
<evidence type="ECO:0000313" key="9">
    <source>
        <dbReference type="EMBL" id="MDI2089910.1"/>
    </source>
</evidence>
<comment type="function">
    <text evidence="5">Zinc chaperone that directly transfers zinc cofactor to target proteins, thereby activating them. Zinc is transferred from the CXCC motif in the GTPase domain to the zinc binding site in target proteins in a process requiring GTP hydrolysis.</text>
</comment>
<evidence type="ECO:0000256" key="3">
    <source>
        <dbReference type="ARBA" id="ARBA00023186"/>
    </source>
</evidence>